<dbReference type="EMBL" id="CAMGYJ010000005">
    <property type="protein sequence ID" value="CAI0425274.1"/>
    <property type="molecule type" value="Genomic_DNA"/>
</dbReference>
<comment type="caution">
    <text evidence="1">The sequence shown here is derived from an EMBL/GenBank/DDBJ whole genome shotgun (WGS) entry which is preliminary data.</text>
</comment>
<accession>A0AAV0KS96</accession>
<sequence>MVRSFNLKTRLLVVSLKYFTDLDFRKYGCICPLIVLLYESSYLRIKVVKKLEASQRSPPLLAIINTNENKVFT</sequence>
<feature type="non-terminal residue" evidence="1">
    <location>
        <position position="73"/>
    </location>
</feature>
<evidence type="ECO:0000313" key="1">
    <source>
        <dbReference type="EMBL" id="CAI0425274.1"/>
    </source>
</evidence>
<reference evidence="1" key="1">
    <citation type="submission" date="2022-08" db="EMBL/GenBank/DDBJ databases">
        <authorList>
            <person name="Gutierrez-Valencia J."/>
        </authorList>
    </citation>
    <scope>NUCLEOTIDE SEQUENCE</scope>
</reference>
<name>A0AAV0KS96_9ROSI</name>
<organism evidence="1 2">
    <name type="scientific">Linum tenue</name>
    <dbReference type="NCBI Taxonomy" id="586396"/>
    <lineage>
        <taxon>Eukaryota</taxon>
        <taxon>Viridiplantae</taxon>
        <taxon>Streptophyta</taxon>
        <taxon>Embryophyta</taxon>
        <taxon>Tracheophyta</taxon>
        <taxon>Spermatophyta</taxon>
        <taxon>Magnoliopsida</taxon>
        <taxon>eudicotyledons</taxon>
        <taxon>Gunneridae</taxon>
        <taxon>Pentapetalae</taxon>
        <taxon>rosids</taxon>
        <taxon>fabids</taxon>
        <taxon>Malpighiales</taxon>
        <taxon>Linaceae</taxon>
        <taxon>Linum</taxon>
    </lineage>
</organism>
<gene>
    <name evidence="1" type="ORF">LITE_LOCUS20321</name>
</gene>
<proteinExistence type="predicted"/>
<evidence type="ECO:0000313" key="2">
    <source>
        <dbReference type="Proteomes" id="UP001154282"/>
    </source>
</evidence>
<keyword evidence="2" id="KW-1185">Reference proteome</keyword>
<protein>
    <submittedName>
        <fullName evidence="1">Uncharacterized protein</fullName>
    </submittedName>
</protein>
<dbReference type="AlphaFoldDB" id="A0AAV0KS96"/>
<dbReference type="Proteomes" id="UP001154282">
    <property type="component" value="Unassembled WGS sequence"/>
</dbReference>